<protein>
    <recommendedName>
        <fullName evidence="3">DUF3572 domain-containing protein</fullName>
    </recommendedName>
</protein>
<evidence type="ECO:0000313" key="2">
    <source>
        <dbReference type="Proteomes" id="UP000201613"/>
    </source>
</evidence>
<evidence type="ECO:0000313" key="1">
    <source>
        <dbReference type="EMBL" id="SMY08751.1"/>
    </source>
</evidence>
<sequence>MTPNQAETVAIQALGWLASNDELWPVFLGSTGASAEDAAARAVDPAFLASVLEFLTMDDSWVMEFCDSVAVPYETPLRARYALPGAEKVEWT</sequence>
<proteinExistence type="predicted"/>
<dbReference type="RefSeq" id="WP_245820546.1">
    <property type="nucleotide sequence ID" value="NZ_FXZK01000005.1"/>
</dbReference>
<reference evidence="1 2" key="1">
    <citation type="submission" date="2017-05" db="EMBL/GenBank/DDBJ databases">
        <authorList>
            <person name="Song R."/>
            <person name="Chenine A.L."/>
            <person name="Ruprecht R.M."/>
        </authorList>
    </citation>
    <scope>NUCLEOTIDE SEQUENCE [LARGE SCALE GENOMIC DNA]</scope>
    <source>
        <strain evidence="1 2">CECT 8899</strain>
    </source>
</reference>
<dbReference type="EMBL" id="FXZK01000005">
    <property type="protein sequence ID" value="SMY08751.1"/>
    <property type="molecule type" value="Genomic_DNA"/>
</dbReference>
<name>A0A238LGI2_9RHOB</name>
<dbReference type="Pfam" id="PF12096">
    <property type="entry name" value="DUF3572"/>
    <property type="match status" value="1"/>
</dbReference>
<dbReference type="Proteomes" id="UP000201613">
    <property type="component" value="Unassembled WGS sequence"/>
</dbReference>
<dbReference type="AlphaFoldDB" id="A0A238LGI2"/>
<gene>
    <name evidence="1" type="ORF">LOM8899_02907</name>
</gene>
<dbReference type="InterPro" id="IPR021955">
    <property type="entry name" value="DUF3572"/>
</dbReference>
<evidence type="ECO:0008006" key="3">
    <source>
        <dbReference type="Google" id="ProtNLM"/>
    </source>
</evidence>
<organism evidence="1 2">
    <name type="scientific">Flavimaricola marinus</name>
    <dbReference type="NCBI Taxonomy" id="1819565"/>
    <lineage>
        <taxon>Bacteria</taxon>
        <taxon>Pseudomonadati</taxon>
        <taxon>Pseudomonadota</taxon>
        <taxon>Alphaproteobacteria</taxon>
        <taxon>Rhodobacterales</taxon>
        <taxon>Paracoccaceae</taxon>
        <taxon>Flavimaricola</taxon>
    </lineage>
</organism>
<keyword evidence="2" id="KW-1185">Reference proteome</keyword>
<accession>A0A238LGI2</accession>